<dbReference type="OrthoDB" id="981524at2"/>
<evidence type="ECO:0000313" key="2">
    <source>
        <dbReference type="EMBL" id="SOC81436.1"/>
    </source>
</evidence>
<keyword evidence="3" id="KW-1185">Reference proteome</keyword>
<reference evidence="3" key="1">
    <citation type="submission" date="2017-09" db="EMBL/GenBank/DDBJ databases">
        <authorList>
            <person name="Varghese N."/>
            <person name="Submissions S."/>
        </authorList>
    </citation>
    <scope>NUCLEOTIDE SEQUENCE [LARGE SCALE GENOMIC DNA]</scope>
    <source>
        <strain evidence="3">CGMCC 1.12641</strain>
    </source>
</reference>
<dbReference type="Proteomes" id="UP000219193">
    <property type="component" value="Unassembled WGS sequence"/>
</dbReference>
<proteinExistence type="predicted"/>
<protein>
    <submittedName>
        <fullName evidence="2">Uncharacterized protein</fullName>
    </submittedName>
</protein>
<organism evidence="2 3">
    <name type="scientific">Salinimicrobium sediminis</name>
    <dbReference type="NCBI Taxonomy" id="1343891"/>
    <lineage>
        <taxon>Bacteria</taxon>
        <taxon>Pseudomonadati</taxon>
        <taxon>Bacteroidota</taxon>
        <taxon>Flavobacteriia</taxon>
        <taxon>Flavobacteriales</taxon>
        <taxon>Flavobacteriaceae</taxon>
        <taxon>Salinimicrobium</taxon>
    </lineage>
</organism>
<evidence type="ECO:0000256" key="1">
    <source>
        <dbReference type="SAM" id="Phobius"/>
    </source>
</evidence>
<keyword evidence="1" id="KW-1133">Transmembrane helix</keyword>
<accession>A0A285X8U8</accession>
<name>A0A285X8U8_9FLAO</name>
<keyword evidence="1" id="KW-0472">Membrane</keyword>
<dbReference type="AlphaFoldDB" id="A0A285X8U8"/>
<dbReference type="EMBL" id="OCMF01000005">
    <property type="protein sequence ID" value="SOC81436.1"/>
    <property type="molecule type" value="Genomic_DNA"/>
</dbReference>
<sequence>MKENRLPYHKQSGFKVPEDYFGNFEERMMVEMFFEENKLRQTPFKVPENYFEQLEGRVFEKLEVTPKKGKVISLFNRRTLSYVAGIAAVLSVLLTSVVFNQSQDPGFEDLDITAVENYLLESIDHDDPKNNPENYDFTASANPNIDKEALLEYLNENIEEPALLLNED</sequence>
<evidence type="ECO:0000313" key="3">
    <source>
        <dbReference type="Proteomes" id="UP000219193"/>
    </source>
</evidence>
<gene>
    <name evidence="2" type="ORF">SAMN06296241_3012</name>
</gene>
<feature type="transmembrane region" description="Helical" evidence="1">
    <location>
        <begin position="80"/>
        <end position="99"/>
    </location>
</feature>
<dbReference type="RefSeq" id="WP_097057215.1">
    <property type="nucleotide sequence ID" value="NZ_OCMF01000005.1"/>
</dbReference>
<keyword evidence="1" id="KW-0812">Transmembrane</keyword>